<organism evidence="1 2">
    <name type="scientific">Tritrichomonas foetus</name>
    <dbReference type="NCBI Taxonomy" id="1144522"/>
    <lineage>
        <taxon>Eukaryota</taxon>
        <taxon>Metamonada</taxon>
        <taxon>Parabasalia</taxon>
        <taxon>Tritrichomonadida</taxon>
        <taxon>Tritrichomonadidae</taxon>
        <taxon>Tritrichomonas</taxon>
    </lineage>
</organism>
<accession>A0A1J4KFE3</accession>
<keyword evidence="2" id="KW-1185">Reference proteome</keyword>
<gene>
    <name evidence="1" type="ORF">TRFO_20618</name>
</gene>
<protein>
    <submittedName>
        <fullName evidence="1">Uncharacterized protein</fullName>
    </submittedName>
</protein>
<dbReference type="EMBL" id="MLAK01000619">
    <property type="protein sequence ID" value="OHT10159.1"/>
    <property type="molecule type" value="Genomic_DNA"/>
</dbReference>
<dbReference type="RefSeq" id="XP_068363295.1">
    <property type="nucleotide sequence ID" value="XM_068501507.1"/>
</dbReference>
<dbReference type="GeneID" id="94836211"/>
<sequence>MFKGSDADHYECEANPFIIGGFVLLICTIISSNTRMPLFAKIIKLPFDHNETNVFQNLTYTISQNRIYFNGIINCVFSITCSAALDTLEIKLTKIHQNDFFSMNFKREIFANFTIDNNDNKNISFYILIPSAGQYNLTISMLNRVQTIEQIQIPQVTYSYTNKSKIEFQFRQADILYSCINNGKIVTFFHAPIDYTFTYENGRKIKFENRYFDNIYDYAQKSRKCKYFRDSKAIMYTSPLNEDLNPYKSLYSSLNPLANSVLKKNDKTHILFYNENEFPFSNLLQFYQQKNPNLKILGRRNCMCYKSINLYGRTSHEFTNTIAVFGGNEEKQEKIISYVYDNESKIQYDEKIIKSILCEDCSIQEVHVNDNIQKISTIIRKSKAIFVNNPDYTGFMFLLKPQSKIGILNNISVPQWTQQMANRLSMNISKI</sequence>
<comment type="caution">
    <text evidence="1">The sequence shown here is derived from an EMBL/GenBank/DDBJ whole genome shotgun (WGS) entry which is preliminary data.</text>
</comment>
<dbReference type="AlphaFoldDB" id="A0A1J4KFE3"/>
<name>A0A1J4KFE3_9EUKA</name>
<evidence type="ECO:0000313" key="1">
    <source>
        <dbReference type="EMBL" id="OHT10159.1"/>
    </source>
</evidence>
<proteinExistence type="predicted"/>
<dbReference type="VEuPathDB" id="TrichDB:TRFO_20618"/>
<evidence type="ECO:0000313" key="2">
    <source>
        <dbReference type="Proteomes" id="UP000179807"/>
    </source>
</evidence>
<dbReference type="Proteomes" id="UP000179807">
    <property type="component" value="Unassembled WGS sequence"/>
</dbReference>
<reference evidence="1" key="1">
    <citation type="submission" date="2016-10" db="EMBL/GenBank/DDBJ databases">
        <authorList>
            <person name="Benchimol M."/>
            <person name="Almeida L.G."/>
            <person name="Vasconcelos A.T."/>
            <person name="Perreira-Neves A."/>
            <person name="Rosa I.A."/>
            <person name="Tasca T."/>
            <person name="Bogo M.R."/>
            <person name="de Souza W."/>
        </authorList>
    </citation>
    <scope>NUCLEOTIDE SEQUENCE [LARGE SCALE GENOMIC DNA]</scope>
    <source>
        <strain evidence="1">K</strain>
    </source>
</reference>